<evidence type="ECO:0000256" key="9">
    <source>
        <dbReference type="ARBA" id="ARBA00046332"/>
    </source>
</evidence>
<dbReference type="InterPro" id="IPR007419">
    <property type="entry name" value="BFD-like_2Fe2S-bd_dom"/>
</dbReference>
<comment type="cofactor">
    <cofactor evidence="7">
        <name>[2Fe-2S] cluster</name>
        <dbReference type="ChEBI" id="CHEBI:190135"/>
    </cofactor>
</comment>
<evidence type="ECO:0000256" key="2">
    <source>
        <dbReference type="ARBA" id="ARBA00022714"/>
    </source>
</evidence>
<evidence type="ECO:0000256" key="1">
    <source>
        <dbReference type="ARBA" id="ARBA00022448"/>
    </source>
</evidence>
<reference evidence="11 12" key="1">
    <citation type="submission" date="2019-02" db="EMBL/GenBank/DDBJ databases">
        <title>Genomic Encyclopedia of Type Strains, Phase IV (KMG-IV): sequencing the most valuable type-strain genomes for metagenomic binning, comparative biology and taxonomic classification.</title>
        <authorList>
            <person name="Goeker M."/>
        </authorList>
    </citation>
    <scope>NUCLEOTIDE SEQUENCE [LARGE SCALE GENOMIC DNA]</scope>
    <source>
        <strain evidence="11 12">DSM 105135</strain>
    </source>
</reference>
<evidence type="ECO:0000256" key="4">
    <source>
        <dbReference type="ARBA" id="ARBA00022982"/>
    </source>
</evidence>
<evidence type="ECO:0000259" key="10">
    <source>
        <dbReference type="Pfam" id="PF04324"/>
    </source>
</evidence>
<evidence type="ECO:0000256" key="5">
    <source>
        <dbReference type="ARBA" id="ARBA00023004"/>
    </source>
</evidence>
<feature type="domain" description="BFD-like [2Fe-2S]-binding" evidence="10">
    <location>
        <begin position="2"/>
        <end position="51"/>
    </location>
</feature>
<dbReference type="PANTHER" id="PTHR37424">
    <property type="entry name" value="BACTERIOFERRITIN-ASSOCIATED FERREDOXIN"/>
    <property type="match status" value="1"/>
</dbReference>
<organism evidence="11 12">
    <name type="scientific">Fluviicoccus keumensis</name>
    <dbReference type="NCBI Taxonomy" id="1435465"/>
    <lineage>
        <taxon>Bacteria</taxon>
        <taxon>Pseudomonadati</taxon>
        <taxon>Pseudomonadota</taxon>
        <taxon>Gammaproteobacteria</taxon>
        <taxon>Moraxellales</taxon>
        <taxon>Moraxellaceae</taxon>
        <taxon>Fluviicoccus</taxon>
    </lineage>
</organism>
<keyword evidence="2" id="KW-0001">2Fe-2S</keyword>
<proteinExistence type="inferred from homology"/>
<evidence type="ECO:0000256" key="3">
    <source>
        <dbReference type="ARBA" id="ARBA00022723"/>
    </source>
</evidence>
<keyword evidence="6" id="KW-0411">Iron-sulfur</keyword>
<dbReference type="InterPro" id="IPR052371">
    <property type="entry name" value="BFD-associated_ferredoxin"/>
</dbReference>
<comment type="similarity">
    <text evidence="9">Belongs to the Bfd family.</text>
</comment>
<evidence type="ECO:0000313" key="11">
    <source>
        <dbReference type="EMBL" id="RZU47654.1"/>
    </source>
</evidence>
<dbReference type="AlphaFoldDB" id="A0A4Q7ZBW2"/>
<dbReference type="EMBL" id="SHKX01000010">
    <property type="protein sequence ID" value="RZU47654.1"/>
    <property type="molecule type" value="Genomic_DNA"/>
</dbReference>
<keyword evidence="3" id="KW-0479">Metal-binding</keyword>
<accession>A0A4Q7ZBW2</accession>
<keyword evidence="4" id="KW-0249">Electron transport</keyword>
<keyword evidence="12" id="KW-1185">Reference proteome</keyword>
<evidence type="ECO:0000256" key="8">
    <source>
        <dbReference type="ARBA" id="ARBA00039386"/>
    </source>
</evidence>
<keyword evidence="5" id="KW-0408">Iron</keyword>
<dbReference type="Proteomes" id="UP000292423">
    <property type="component" value="Unassembled WGS sequence"/>
</dbReference>
<gene>
    <name evidence="11" type="ORF">EV700_0621</name>
</gene>
<sequence>MYVCICHAVTDTQIKNAVEDGCCSLREVSQCLSVGKTCGRCVPAAREVIHETLSELAIDIARVA</sequence>
<evidence type="ECO:0000256" key="6">
    <source>
        <dbReference type="ARBA" id="ARBA00023014"/>
    </source>
</evidence>
<comment type="caution">
    <text evidence="11">The sequence shown here is derived from an EMBL/GenBank/DDBJ whole genome shotgun (WGS) entry which is preliminary data.</text>
</comment>
<dbReference type="InterPro" id="IPR041854">
    <property type="entry name" value="BFD-like_2Fe2S-bd_dom_sf"/>
</dbReference>
<dbReference type="Gene3D" id="1.10.10.1100">
    <property type="entry name" value="BFD-like [2Fe-2S]-binding domain"/>
    <property type="match status" value="1"/>
</dbReference>
<dbReference type="GO" id="GO:0046872">
    <property type="term" value="F:metal ion binding"/>
    <property type="evidence" value="ECO:0007669"/>
    <property type="project" value="UniProtKB-KW"/>
</dbReference>
<dbReference type="Pfam" id="PF04324">
    <property type="entry name" value="Fer2_BFD"/>
    <property type="match status" value="1"/>
</dbReference>
<name>A0A4Q7ZBW2_9GAMM</name>
<dbReference type="RefSeq" id="WP_130410878.1">
    <property type="nucleotide sequence ID" value="NZ_SHKX01000010.1"/>
</dbReference>
<dbReference type="GO" id="GO:0051537">
    <property type="term" value="F:2 iron, 2 sulfur cluster binding"/>
    <property type="evidence" value="ECO:0007669"/>
    <property type="project" value="UniProtKB-KW"/>
</dbReference>
<evidence type="ECO:0000256" key="7">
    <source>
        <dbReference type="ARBA" id="ARBA00034078"/>
    </source>
</evidence>
<dbReference type="CDD" id="cd19945">
    <property type="entry name" value="Fer2_BFD"/>
    <property type="match status" value="1"/>
</dbReference>
<dbReference type="OrthoDB" id="9815350at2"/>
<protein>
    <recommendedName>
        <fullName evidence="8">Bacterioferritin-associated ferredoxin</fullName>
    </recommendedName>
</protein>
<evidence type="ECO:0000313" key="12">
    <source>
        <dbReference type="Proteomes" id="UP000292423"/>
    </source>
</evidence>
<keyword evidence="1" id="KW-0813">Transport</keyword>
<dbReference type="PANTHER" id="PTHR37424:SF1">
    <property type="entry name" value="BACTERIOFERRITIN-ASSOCIATED FERREDOXIN"/>
    <property type="match status" value="1"/>
</dbReference>